<evidence type="ECO:0000256" key="1">
    <source>
        <dbReference type="ARBA" id="ARBA00004651"/>
    </source>
</evidence>
<dbReference type="EMBL" id="LAZR01000187">
    <property type="protein sequence ID" value="KKN83320.1"/>
    <property type="molecule type" value="Genomic_DNA"/>
</dbReference>
<dbReference type="SUPFAM" id="SSF82861">
    <property type="entry name" value="Mechanosensitive channel protein MscS (YggB), transmembrane region"/>
    <property type="match status" value="1"/>
</dbReference>
<dbReference type="InterPro" id="IPR049142">
    <property type="entry name" value="MS_channel_1st"/>
</dbReference>
<keyword evidence="3" id="KW-1003">Cell membrane</keyword>
<feature type="transmembrane region" description="Helical" evidence="8">
    <location>
        <begin position="383"/>
        <end position="402"/>
    </location>
</feature>
<gene>
    <name evidence="11" type="ORF">LCGC14_0300690</name>
</gene>
<dbReference type="Pfam" id="PF21088">
    <property type="entry name" value="MS_channel_1st"/>
    <property type="match status" value="1"/>
</dbReference>
<dbReference type="InterPro" id="IPR045276">
    <property type="entry name" value="YbiO_bact"/>
</dbReference>
<evidence type="ECO:0000256" key="3">
    <source>
        <dbReference type="ARBA" id="ARBA00022475"/>
    </source>
</evidence>
<dbReference type="SUPFAM" id="SSF50182">
    <property type="entry name" value="Sm-like ribonucleoproteins"/>
    <property type="match status" value="1"/>
</dbReference>
<dbReference type="PANTHER" id="PTHR30460:SF0">
    <property type="entry name" value="MODERATE CONDUCTANCE MECHANOSENSITIVE CHANNEL YBIO"/>
    <property type="match status" value="1"/>
</dbReference>
<dbReference type="Gene3D" id="1.10.287.1260">
    <property type="match status" value="1"/>
</dbReference>
<feature type="region of interest" description="Disordered" evidence="7">
    <location>
        <begin position="267"/>
        <end position="289"/>
    </location>
</feature>
<feature type="transmembrane region" description="Helical" evidence="8">
    <location>
        <begin position="462"/>
        <end position="480"/>
    </location>
</feature>
<keyword evidence="4 8" id="KW-0812">Transmembrane</keyword>
<feature type="transmembrane region" description="Helical" evidence="8">
    <location>
        <begin position="549"/>
        <end position="570"/>
    </location>
</feature>
<feature type="transmembrane region" description="Helical" evidence="8">
    <location>
        <begin position="590"/>
        <end position="612"/>
    </location>
</feature>
<protein>
    <recommendedName>
        <fullName evidence="12">Mechanosensitive ion channel inner membrane domain-containing protein</fullName>
    </recommendedName>
</protein>
<evidence type="ECO:0000256" key="7">
    <source>
        <dbReference type="SAM" id="MobiDB-lite"/>
    </source>
</evidence>
<feature type="region of interest" description="Disordered" evidence="7">
    <location>
        <begin position="61"/>
        <end position="85"/>
    </location>
</feature>
<evidence type="ECO:0008006" key="12">
    <source>
        <dbReference type="Google" id="ProtNLM"/>
    </source>
</evidence>
<feature type="transmembrane region" description="Helical" evidence="8">
    <location>
        <begin position="633"/>
        <end position="652"/>
    </location>
</feature>
<proteinExistence type="inferred from homology"/>
<evidence type="ECO:0000313" key="11">
    <source>
        <dbReference type="EMBL" id="KKN83320.1"/>
    </source>
</evidence>
<organism evidence="11">
    <name type="scientific">marine sediment metagenome</name>
    <dbReference type="NCBI Taxonomy" id="412755"/>
    <lineage>
        <taxon>unclassified sequences</taxon>
        <taxon>metagenomes</taxon>
        <taxon>ecological metagenomes</taxon>
    </lineage>
</organism>
<feature type="transmembrane region" description="Helical" evidence="8">
    <location>
        <begin position="145"/>
        <end position="167"/>
    </location>
</feature>
<dbReference type="InterPro" id="IPR011066">
    <property type="entry name" value="MscS_channel_C_sf"/>
</dbReference>
<dbReference type="InterPro" id="IPR011014">
    <property type="entry name" value="MscS_channel_TM-2"/>
</dbReference>
<evidence type="ECO:0000256" key="5">
    <source>
        <dbReference type="ARBA" id="ARBA00022989"/>
    </source>
</evidence>
<accession>A0A0F9TQL3</accession>
<feature type="domain" description="Mechanosensitive ion channel transmembrane helices 2/3" evidence="10">
    <location>
        <begin position="644"/>
        <end position="681"/>
    </location>
</feature>
<feature type="transmembrane region" description="Helical" evidence="8">
    <location>
        <begin position="492"/>
        <end position="514"/>
    </location>
</feature>
<reference evidence="11" key="1">
    <citation type="journal article" date="2015" name="Nature">
        <title>Complex archaea that bridge the gap between prokaryotes and eukaryotes.</title>
        <authorList>
            <person name="Spang A."/>
            <person name="Saw J.H."/>
            <person name="Jorgensen S.L."/>
            <person name="Zaremba-Niedzwiedzka K."/>
            <person name="Martijn J."/>
            <person name="Lind A.E."/>
            <person name="van Eijk R."/>
            <person name="Schleper C."/>
            <person name="Guy L."/>
            <person name="Ettema T.J."/>
        </authorList>
    </citation>
    <scope>NUCLEOTIDE SEQUENCE</scope>
</reference>
<dbReference type="InterPro" id="IPR006685">
    <property type="entry name" value="MscS_channel_2nd"/>
</dbReference>
<feature type="domain" description="Mechanosensitive ion channel MscS" evidence="9">
    <location>
        <begin position="683"/>
        <end position="746"/>
    </location>
</feature>
<evidence type="ECO:0000256" key="4">
    <source>
        <dbReference type="ARBA" id="ARBA00022692"/>
    </source>
</evidence>
<dbReference type="Gene3D" id="3.30.70.100">
    <property type="match status" value="1"/>
</dbReference>
<evidence type="ECO:0000256" key="2">
    <source>
        <dbReference type="ARBA" id="ARBA00008017"/>
    </source>
</evidence>
<evidence type="ECO:0000256" key="6">
    <source>
        <dbReference type="ARBA" id="ARBA00023136"/>
    </source>
</evidence>
<dbReference type="GO" id="GO:0005886">
    <property type="term" value="C:plasma membrane"/>
    <property type="evidence" value="ECO:0007669"/>
    <property type="project" value="UniProtKB-SubCell"/>
</dbReference>
<comment type="caution">
    <text evidence="11">The sequence shown here is derived from an EMBL/GenBank/DDBJ whole genome shotgun (WGS) entry which is preliminary data.</text>
</comment>
<dbReference type="Pfam" id="PF00924">
    <property type="entry name" value="MS_channel_2nd"/>
    <property type="match status" value="1"/>
</dbReference>
<feature type="transmembrane region" description="Helical" evidence="8">
    <location>
        <begin position="414"/>
        <end position="432"/>
    </location>
</feature>
<dbReference type="PANTHER" id="PTHR30460">
    <property type="entry name" value="MODERATE CONDUCTANCE MECHANOSENSITIVE CHANNEL YBIO"/>
    <property type="match status" value="1"/>
</dbReference>
<dbReference type="SUPFAM" id="SSF82689">
    <property type="entry name" value="Mechanosensitive channel protein MscS (YggB), C-terminal domain"/>
    <property type="match status" value="1"/>
</dbReference>
<comment type="similarity">
    <text evidence="2">Belongs to the MscS (TC 1.A.23) family.</text>
</comment>
<dbReference type="InterPro" id="IPR010920">
    <property type="entry name" value="LSM_dom_sf"/>
</dbReference>
<name>A0A0F9TQL3_9ZZZZ</name>
<dbReference type="AlphaFoldDB" id="A0A0F9TQL3"/>
<comment type="subcellular location">
    <subcellularLocation>
        <location evidence="1">Cell membrane</location>
        <topology evidence="1">Multi-pass membrane protein</topology>
    </subcellularLocation>
</comment>
<evidence type="ECO:0000256" key="8">
    <source>
        <dbReference type="SAM" id="Phobius"/>
    </source>
</evidence>
<dbReference type="Gene3D" id="2.30.30.60">
    <property type="match status" value="1"/>
</dbReference>
<sequence length="858" mass="91023">MHRWTFQPLIATLLVLVLTPAMAEPPSADGSISPEAARRSLSVLQDETQRADVVEALEAIANEGPATDAPDSTTSHEEPETSEAPVEELQAIVPLEAGGLIARSLDQVARWADSMGAQLRQIQQAVSELPAWFQASFINEEGRTLAAKAFIELAVLFGLGLAGEFGLRGLLRRPRTALTEHANAAEDRDQELQVKAPVLPSDYPARGTDPASGPHIKQNNGVALLQTMRDGVERVEAVPVSPADSGKIPQPATGEMGVAAGVDNATDTTPDMQVKERPADRPQGVQPVREPGRHWSALRHLSLAAAALVLDLLPLLLFGCIAGLVLHYFEGADTPVRDITTGFVGAYVVTRLTMAVVRLLVSPACYGLRVIEVGNSTSRVIHFWARCLVGLAAFGIALADAADILGAGPTGRLFILKLISLLVHLCAVFLIFQVRKPVGSVIAAPSSASGPLAAMRNGVARVWSLLAAALVLGTWVVWALGVENGFPKLIEFLAVSAGIVVAARLAAILLLGALGRAFMATAPAAAVDDDHSEGPVDVRNRLAEHLYPLVRSLVSFVITACAGIALLQAWGLDAIAWFGAGTIGRSLTSAALTILIAVTIAVVVWQLANASFERRIASWSQQGELMRAARLRTLHPMMRSGLLMVIVLIVGLTALSEIGINTTPLLAGASIIGIAVGFGSQKLVQDFITGIFLLMENAMQVGDWVTVAGVSGTVEKLSIRTVRMRAGDGSLHIVPFSSVSTVNNTNRGIGNAAVRISVGYATDVELAIAELKKIGAQMRSDPAFSELILADLEVWGVDAVDGSMVTLLGQIRCVAPGRWGVQREINRRIHARFRKLGIQIAHPGQRVMVQQPGDRPEA</sequence>
<feature type="transmembrane region" description="Helical" evidence="8">
    <location>
        <begin position="303"/>
        <end position="329"/>
    </location>
</feature>
<keyword evidence="5 8" id="KW-1133">Transmembrane helix</keyword>
<feature type="transmembrane region" description="Helical" evidence="8">
    <location>
        <begin position="349"/>
        <end position="371"/>
    </location>
</feature>
<dbReference type="GO" id="GO:0008381">
    <property type="term" value="F:mechanosensitive monoatomic ion channel activity"/>
    <property type="evidence" value="ECO:0007669"/>
    <property type="project" value="InterPro"/>
</dbReference>
<keyword evidence="6 8" id="KW-0472">Membrane</keyword>
<dbReference type="InterPro" id="IPR023408">
    <property type="entry name" value="MscS_beta-dom_sf"/>
</dbReference>
<evidence type="ECO:0000259" key="10">
    <source>
        <dbReference type="Pfam" id="PF21088"/>
    </source>
</evidence>
<evidence type="ECO:0000259" key="9">
    <source>
        <dbReference type="Pfam" id="PF00924"/>
    </source>
</evidence>